<evidence type="ECO:0000313" key="3">
    <source>
        <dbReference type="EMBL" id="CAE0402568.1"/>
    </source>
</evidence>
<dbReference type="PANTHER" id="PTHR44167:SF24">
    <property type="entry name" value="SERINE_THREONINE-PROTEIN KINASE CHK2"/>
    <property type="match status" value="1"/>
</dbReference>
<feature type="compositionally biased region" description="Basic and acidic residues" evidence="1">
    <location>
        <begin position="578"/>
        <end position="589"/>
    </location>
</feature>
<dbReference type="Gene3D" id="1.10.510.10">
    <property type="entry name" value="Transferase(Phosphotransferase) domain 1"/>
    <property type="match status" value="1"/>
</dbReference>
<feature type="region of interest" description="Disordered" evidence="1">
    <location>
        <begin position="476"/>
        <end position="589"/>
    </location>
</feature>
<organism evidence="3">
    <name type="scientific">Amphora coffeiformis</name>
    <dbReference type="NCBI Taxonomy" id="265554"/>
    <lineage>
        <taxon>Eukaryota</taxon>
        <taxon>Sar</taxon>
        <taxon>Stramenopiles</taxon>
        <taxon>Ochrophyta</taxon>
        <taxon>Bacillariophyta</taxon>
        <taxon>Bacillariophyceae</taxon>
        <taxon>Bacillariophycidae</taxon>
        <taxon>Thalassiophysales</taxon>
        <taxon>Catenulaceae</taxon>
        <taxon>Amphora</taxon>
    </lineage>
</organism>
<name>A0A7S3KW36_9STRA</name>
<gene>
    <name evidence="3" type="ORF">ACOF00016_LOCUS847</name>
</gene>
<accession>A0A7S3KW36</accession>
<proteinExistence type="predicted"/>
<dbReference type="EMBL" id="HBIM01000978">
    <property type="protein sequence ID" value="CAE0402568.1"/>
    <property type="molecule type" value="Transcribed_RNA"/>
</dbReference>
<dbReference type="InterPro" id="IPR011009">
    <property type="entry name" value="Kinase-like_dom_sf"/>
</dbReference>
<feature type="compositionally biased region" description="Low complexity" evidence="1">
    <location>
        <begin position="528"/>
        <end position="537"/>
    </location>
</feature>
<protein>
    <recommendedName>
        <fullName evidence="2">Protein kinase domain-containing protein</fullName>
    </recommendedName>
</protein>
<dbReference type="PROSITE" id="PS50011">
    <property type="entry name" value="PROTEIN_KINASE_DOM"/>
    <property type="match status" value="1"/>
</dbReference>
<dbReference type="GO" id="GO:0005524">
    <property type="term" value="F:ATP binding"/>
    <property type="evidence" value="ECO:0007669"/>
    <property type="project" value="InterPro"/>
</dbReference>
<dbReference type="Pfam" id="PF00069">
    <property type="entry name" value="Pkinase"/>
    <property type="match status" value="1"/>
</dbReference>
<dbReference type="PANTHER" id="PTHR44167">
    <property type="entry name" value="OVARIAN-SPECIFIC SERINE/THREONINE-PROTEIN KINASE LOK-RELATED"/>
    <property type="match status" value="1"/>
</dbReference>
<feature type="compositionally biased region" description="Basic and acidic residues" evidence="1">
    <location>
        <begin position="476"/>
        <end position="486"/>
    </location>
</feature>
<dbReference type="GO" id="GO:0005634">
    <property type="term" value="C:nucleus"/>
    <property type="evidence" value="ECO:0007669"/>
    <property type="project" value="TreeGrafter"/>
</dbReference>
<dbReference type="InterPro" id="IPR000719">
    <property type="entry name" value="Prot_kinase_dom"/>
</dbReference>
<dbReference type="GO" id="GO:0044773">
    <property type="term" value="P:mitotic DNA damage checkpoint signaling"/>
    <property type="evidence" value="ECO:0007669"/>
    <property type="project" value="TreeGrafter"/>
</dbReference>
<reference evidence="3" key="1">
    <citation type="submission" date="2021-01" db="EMBL/GenBank/DDBJ databases">
        <authorList>
            <person name="Corre E."/>
            <person name="Pelletier E."/>
            <person name="Niang G."/>
            <person name="Scheremetjew M."/>
            <person name="Finn R."/>
            <person name="Kale V."/>
            <person name="Holt S."/>
            <person name="Cochrane G."/>
            <person name="Meng A."/>
            <person name="Brown T."/>
            <person name="Cohen L."/>
        </authorList>
    </citation>
    <scope>NUCLEOTIDE SEQUENCE</scope>
    <source>
        <strain evidence="3">CCMP127</strain>
    </source>
</reference>
<dbReference type="InterPro" id="IPR008271">
    <property type="entry name" value="Ser/Thr_kinase_AS"/>
</dbReference>
<dbReference type="GO" id="GO:0004674">
    <property type="term" value="F:protein serine/threonine kinase activity"/>
    <property type="evidence" value="ECO:0007669"/>
    <property type="project" value="TreeGrafter"/>
</dbReference>
<evidence type="ECO:0000256" key="1">
    <source>
        <dbReference type="SAM" id="MobiDB-lite"/>
    </source>
</evidence>
<dbReference type="PROSITE" id="PS00108">
    <property type="entry name" value="PROTEIN_KINASE_ST"/>
    <property type="match status" value="1"/>
</dbReference>
<evidence type="ECO:0000259" key="2">
    <source>
        <dbReference type="PROSITE" id="PS50011"/>
    </source>
</evidence>
<dbReference type="SMART" id="SM00220">
    <property type="entry name" value="S_TKc"/>
    <property type="match status" value="1"/>
</dbReference>
<sequence length="589" mass="65085">MGACLSGPPKQLIENSDGGEDAYHKRYMEGEVLGEGEFGQVRLVHDMTQGKDQNTPFASKILKKGMVFKDNTLYSPIKPEVLRGEVEILKKLAGKHYNLKLMSIYETPKVIYMVTEFCGGGEMMEYVGNREEDLRTEDVSRIAFQLLSAVDHCSKCHVIHRDIKPENIMFQDPTPQAEIRLIDFGSGTMDTPIANDEEPKIHTTFAGSAFYISPEMYQRTYTDKTDVWSVGATLYVLVAGYPAEKLQKAFNILQTSTDRKLKSLPNLPEEMPDSFYELLEGLLTYRHKRRPSAGDMIKSEFVQFHREHEEGNLLSLDEVAAVAASTALPSPGASKNGTMRTTSISLKGSVDRHNLFLGFKKYERSLTALLATMLSKKELQTLIEILRTRVTAGGDSMAEAAAIAGAAVAAENGKEFTDDGDINKEQQLSVIKIADLKKIVKDDIGSEQTLGMMEKLPGAQVYGSFAYHVSLLRDFATDGRGEDPDKSTLSVSGRRRLSGRPKRSVQRQLSFTGGGAGRRRLFHDDESSNGSFRSNRSGRGGGSQRGSRQKTTNRSKKGDEQANGSVGSGRMFGPRPKPVSEKMRSSTVF</sequence>
<feature type="compositionally biased region" description="Basic residues" evidence="1">
    <location>
        <begin position="493"/>
        <end position="505"/>
    </location>
</feature>
<dbReference type="AlphaFoldDB" id="A0A7S3KW36"/>
<dbReference type="SUPFAM" id="SSF56112">
    <property type="entry name" value="Protein kinase-like (PK-like)"/>
    <property type="match status" value="1"/>
</dbReference>
<feature type="domain" description="Protein kinase" evidence="2">
    <location>
        <begin position="27"/>
        <end position="302"/>
    </location>
</feature>